<evidence type="ECO:0000256" key="1">
    <source>
        <dbReference type="PROSITE-ProRule" id="PRU00276"/>
    </source>
</evidence>
<dbReference type="Proteomes" id="UP000094527">
    <property type="component" value="Unassembled WGS sequence"/>
</dbReference>
<dbReference type="InterPro" id="IPR001762">
    <property type="entry name" value="Disintegrin_dom"/>
</dbReference>
<dbReference type="PROSITE" id="PS50214">
    <property type="entry name" value="DISINTEGRIN_2"/>
    <property type="match status" value="1"/>
</dbReference>
<reference evidence="4 5" key="1">
    <citation type="journal article" date="2016" name="Genome Biol. Evol.">
        <title>Gene Family Evolution Reflects Adaptation to Soil Environmental Stressors in the Genome of the Collembolan Orchesella cincta.</title>
        <authorList>
            <person name="Faddeeva-Vakhrusheva A."/>
            <person name="Derks M.F."/>
            <person name="Anvar S.Y."/>
            <person name="Agamennone V."/>
            <person name="Suring W."/>
            <person name="Smit S."/>
            <person name="van Straalen N.M."/>
            <person name="Roelofs D."/>
        </authorList>
    </citation>
    <scope>NUCLEOTIDE SEQUENCE [LARGE SCALE GENOMIC DNA]</scope>
    <source>
        <tissue evidence="4">Mixed pool</tissue>
    </source>
</reference>
<dbReference type="PANTHER" id="PTHR45702:SF2">
    <property type="entry name" value="KUZBANIAN, ISOFORM A"/>
    <property type="match status" value="1"/>
</dbReference>
<dbReference type="Gene3D" id="3.40.390.10">
    <property type="entry name" value="Collagenase (Catalytic Domain)"/>
    <property type="match status" value="1"/>
</dbReference>
<protein>
    <submittedName>
        <fullName evidence="4">Disintegrin and metalloproteinase domain-containing protein 10</fullName>
    </submittedName>
</protein>
<comment type="caution">
    <text evidence="1">Lacks conserved residue(s) required for the propagation of feature annotation.</text>
</comment>
<dbReference type="Gene3D" id="4.10.70.10">
    <property type="entry name" value="Disintegrin domain"/>
    <property type="match status" value="1"/>
</dbReference>
<accession>A0A1D2MYK0</accession>
<sequence length="319" mass="35639">MVDQISWIFRSTDWNNDGKPDNIGVKIVTMTLGWIPYKQELPEHYDTPKLALDYLKIFARMNFSSCCLGVGFTNRQFLNGLDGISFAASRKAHGGICDHRNPLEGFMRSMNIILISARGLDGSQLSMYHITKALTHELGHAFGANLHDNEHKAHGCWGFQPGEYTEKQPASTPKLGRYIMWPKSSGDPNSKPLSNNLRFSTCSKNEIALVINERRQLKNCFIPDYNPFCGNGVVEGLEECDCGSVLDCAKQKCCGARLSTKPCMIMDAKACPLNPIARPFYGRNEILNNSVGSNLTSNYSVLLLIPFIVTIIWRDLSSY</sequence>
<evidence type="ECO:0000259" key="2">
    <source>
        <dbReference type="PROSITE" id="PS50214"/>
    </source>
</evidence>
<dbReference type="SUPFAM" id="SSF55486">
    <property type="entry name" value="Metalloproteases ('zincins'), catalytic domain"/>
    <property type="match status" value="1"/>
</dbReference>
<dbReference type="GO" id="GO:0007229">
    <property type="term" value="P:integrin-mediated signaling pathway"/>
    <property type="evidence" value="ECO:0007669"/>
    <property type="project" value="UniProtKB-KW"/>
</dbReference>
<evidence type="ECO:0000313" key="5">
    <source>
        <dbReference type="Proteomes" id="UP000094527"/>
    </source>
</evidence>
<keyword evidence="5" id="KW-1185">Reference proteome</keyword>
<feature type="active site" evidence="1">
    <location>
        <position position="137"/>
    </location>
</feature>
<dbReference type="PANTHER" id="PTHR45702">
    <property type="entry name" value="ADAM10/ADAM17 METALLOPEPTIDASE FAMILY MEMBER"/>
    <property type="match status" value="1"/>
</dbReference>
<dbReference type="PROSITE" id="PS50215">
    <property type="entry name" value="ADAM_MEPRO"/>
    <property type="match status" value="1"/>
</dbReference>
<gene>
    <name evidence="4" type="ORF">Ocin01_08816</name>
</gene>
<evidence type="ECO:0000313" key="4">
    <source>
        <dbReference type="EMBL" id="ODM97864.1"/>
    </source>
</evidence>
<organism evidence="4 5">
    <name type="scientific">Orchesella cincta</name>
    <name type="common">Springtail</name>
    <name type="synonym">Podura cincta</name>
    <dbReference type="NCBI Taxonomy" id="48709"/>
    <lineage>
        <taxon>Eukaryota</taxon>
        <taxon>Metazoa</taxon>
        <taxon>Ecdysozoa</taxon>
        <taxon>Arthropoda</taxon>
        <taxon>Hexapoda</taxon>
        <taxon>Collembola</taxon>
        <taxon>Entomobryomorpha</taxon>
        <taxon>Entomobryoidea</taxon>
        <taxon>Orchesellidae</taxon>
        <taxon>Orchesellinae</taxon>
        <taxon>Orchesella</taxon>
    </lineage>
</organism>
<name>A0A1D2MYK0_ORCCI</name>
<dbReference type="Pfam" id="PF13574">
    <property type="entry name" value="Reprolysin_2"/>
    <property type="match status" value="1"/>
</dbReference>
<dbReference type="GO" id="GO:0005886">
    <property type="term" value="C:plasma membrane"/>
    <property type="evidence" value="ECO:0007669"/>
    <property type="project" value="TreeGrafter"/>
</dbReference>
<proteinExistence type="predicted"/>
<dbReference type="InterPro" id="IPR051489">
    <property type="entry name" value="ADAM_Metalloproteinase"/>
</dbReference>
<evidence type="ECO:0000259" key="3">
    <source>
        <dbReference type="PROSITE" id="PS50215"/>
    </source>
</evidence>
<feature type="domain" description="Disintegrin" evidence="2">
    <location>
        <begin position="226"/>
        <end position="271"/>
    </location>
</feature>
<dbReference type="GO" id="GO:0007219">
    <property type="term" value="P:Notch signaling pathway"/>
    <property type="evidence" value="ECO:0007669"/>
    <property type="project" value="TreeGrafter"/>
</dbReference>
<feature type="domain" description="Peptidase M12B" evidence="3">
    <location>
        <begin position="72"/>
        <end position="215"/>
    </location>
</feature>
<dbReference type="AlphaFoldDB" id="A0A1D2MYK0"/>
<comment type="caution">
    <text evidence="4">The sequence shown here is derived from an EMBL/GenBank/DDBJ whole genome shotgun (WGS) entry which is preliminary data.</text>
</comment>
<dbReference type="InterPro" id="IPR036436">
    <property type="entry name" value="Disintegrin_dom_sf"/>
</dbReference>
<dbReference type="STRING" id="48709.A0A1D2MYK0"/>
<dbReference type="GO" id="GO:0004222">
    <property type="term" value="F:metalloendopeptidase activity"/>
    <property type="evidence" value="ECO:0007669"/>
    <property type="project" value="InterPro"/>
</dbReference>
<dbReference type="OrthoDB" id="2131567at2759"/>
<dbReference type="OMA" id="QISWIFR"/>
<dbReference type="EMBL" id="LJIJ01000400">
    <property type="protein sequence ID" value="ODM97864.1"/>
    <property type="molecule type" value="Genomic_DNA"/>
</dbReference>
<keyword evidence="4" id="KW-0401">Integrin</keyword>
<dbReference type="InterPro" id="IPR001590">
    <property type="entry name" value="Peptidase_M12B"/>
</dbReference>
<dbReference type="GO" id="GO:0006509">
    <property type="term" value="P:membrane protein ectodomain proteolysis"/>
    <property type="evidence" value="ECO:0007669"/>
    <property type="project" value="TreeGrafter"/>
</dbReference>
<dbReference type="InterPro" id="IPR024079">
    <property type="entry name" value="MetalloPept_cat_dom_sf"/>
</dbReference>